<dbReference type="Gene3D" id="2.70.50.50">
    <property type="entry name" value="chitin-binding protein cbp21"/>
    <property type="match status" value="1"/>
</dbReference>
<dbReference type="PANTHER" id="PTHR34823:SF1">
    <property type="entry name" value="CHITIN-BINDING TYPE-4 DOMAIN-CONTAINING PROTEIN"/>
    <property type="match status" value="1"/>
</dbReference>
<dbReference type="SMART" id="SM00495">
    <property type="entry name" value="ChtBD3"/>
    <property type="match status" value="1"/>
</dbReference>
<dbReference type="NCBIfam" id="NF009690">
    <property type="entry name" value="PRK13211.1"/>
    <property type="match status" value="1"/>
</dbReference>
<reference evidence="8" key="1">
    <citation type="journal article" date="2019" name="Int. J. Syst. Evol. Microbiol.">
        <title>The Global Catalogue of Microorganisms (GCM) 10K type strain sequencing project: providing services to taxonomists for standard genome sequencing and annotation.</title>
        <authorList>
            <consortium name="The Broad Institute Genomics Platform"/>
            <consortium name="The Broad Institute Genome Sequencing Center for Infectious Disease"/>
            <person name="Wu L."/>
            <person name="Ma J."/>
        </authorList>
    </citation>
    <scope>NUCLEOTIDE SEQUENCE [LARGE SCALE GENOMIC DNA]</scope>
    <source>
        <strain evidence="8">CCUG 56042</strain>
    </source>
</reference>
<evidence type="ECO:0000313" key="8">
    <source>
        <dbReference type="Proteomes" id="UP001596103"/>
    </source>
</evidence>
<name>A0ABW0JCG9_9BURK</name>
<dbReference type="PANTHER" id="PTHR34823">
    <property type="entry name" value="GLCNAC-BINDING PROTEIN A"/>
    <property type="match status" value="1"/>
</dbReference>
<dbReference type="Gene3D" id="2.60.40.2550">
    <property type="match status" value="1"/>
</dbReference>
<keyword evidence="1" id="KW-0964">Secreted</keyword>
<dbReference type="SUPFAM" id="SSF51055">
    <property type="entry name" value="Carbohydrate binding domain"/>
    <property type="match status" value="1"/>
</dbReference>
<dbReference type="CDD" id="cd12215">
    <property type="entry name" value="ChiC_BD"/>
    <property type="match status" value="1"/>
</dbReference>
<protein>
    <submittedName>
        <fullName evidence="7">N-acetylglucosamine-binding protein GbpA</fullName>
    </submittedName>
</protein>
<dbReference type="Gene3D" id="2.10.10.20">
    <property type="entry name" value="Carbohydrate-binding module superfamily 5/12"/>
    <property type="match status" value="1"/>
</dbReference>
<dbReference type="InterPro" id="IPR041029">
    <property type="entry name" value="GbpA_2"/>
</dbReference>
<dbReference type="InterPro" id="IPR004302">
    <property type="entry name" value="Cellulose/chitin-bd_N"/>
</dbReference>
<evidence type="ECO:0000256" key="4">
    <source>
        <dbReference type="ARBA" id="ARBA00022801"/>
    </source>
</evidence>
<dbReference type="Proteomes" id="UP001596103">
    <property type="component" value="Unassembled WGS sequence"/>
</dbReference>
<dbReference type="Pfam" id="PF03067">
    <property type="entry name" value="LPMO_10"/>
    <property type="match status" value="1"/>
</dbReference>
<keyword evidence="8" id="KW-1185">Reference proteome</keyword>
<dbReference type="InterPro" id="IPR003610">
    <property type="entry name" value="CBM5/12"/>
</dbReference>
<dbReference type="InterPro" id="IPR014756">
    <property type="entry name" value="Ig_E-set"/>
</dbReference>
<evidence type="ECO:0000256" key="2">
    <source>
        <dbReference type="ARBA" id="ARBA00022669"/>
    </source>
</evidence>
<evidence type="ECO:0000256" key="3">
    <source>
        <dbReference type="ARBA" id="ARBA00022729"/>
    </source>
</evidence>
<keyword evidence="2" id="KW-0147">Chitin-binding</keyword>
<evidence type="ECO:0000256" key="1">
    <source>
        <dbReference type="ARBA" id="ARBA00022525"/>
    </source>
</evidence>
<feature type="domain" description="Chitin-binding type-3" evidence="6">
    <location>
        <begin position="434"/>
        <end position="485"/>
    </location>
</feature>
<gene>
    <name evidence="7" type="primary">gbpA</name>
    <name evidence="7" type="ORF">ACFPTO_18685</name>
</gene>
<dbReference type="Pfam" id="PF18416">
    <property type="entry name" value="GbpA_2"/>
    <property type="match status" value="1"/>
</dbReference>
<evidence type="ECO:0000256" key="5">
    <source>
        <dbReference type="SAM" id="SignalP"/>
    </source>
</evidence>
<dbReference type="InterPro" id="IPR051024">
    <property type="entry name" value="GlcNAc_Chitin_IntDeg"/>
</dbReference>
<evidence type="ECO:0000313" key="7">
    <source>
        <dbReference type="EMBL" id="MFC5430808.1"/>
    </source>
</evidence>
<dbReference type="Gene3D" id="3.30.70.2150">
    <property type="match status" value="1"/>
</dbReference>
<dbReference type="CDD" id="cd21177">
    <property type="entry name" value="LPMO_AA10"/>
    <property type="match status" value="1"/>
</dbReference>
<dbReference type="Pfam" id="PF02839">
    <property type="entry name" value="CBM_5_12"/>
    <property type="match status" value="1"/>
</dbReference>
<feature type="signal peptide" evidence="5">
    <location>
        <begin position="1"/>
        <end position="27"/>
    </location>
</feature>
<sequence>MSNRRTLFKLSPLVACASMFFAQHAAAHGYLSEPPSRNLLCSSHAGKAQNFNCGQVTWEPQSVEGKQGFPQAGAPDGQIASGGISQFSELNAQSVDRWKINDIKQGAHNFKWVFTAPHKTKDFKYYLTKQGWNPNAKLTRDQFDLTPFCTIDAHGKKADAIGAHNCTIPTDRTGHHVMLATWHVADTSNMWYNVADLNIKSDGGTVDPVEPVKPEWSTVGSIAPTMDLNVGDTVTNRVFKSSGEVPSMKTTVTIGTAEQGERNMWSMLLAKEINRAQSASLLAGIERDGVIEPALGKNDVYAKSGSGVVRTETTIEQKPEVGIDEGFSITSNSEFKIQNGKATAKFFVKLNHQKDTNVAVKVYDATNSLVGSKSLKMQTQGDVSVDIANAKAGAHTAVATSQIDGGTLKQETVTFKLVGEPTGGESGGDGAKCHADWKKGTAYKTDGKVQHKGRIYQARWWTRGEMPGDPATTGPDYSGKVWRDLGACSK</sequence>
<comment type="caution">
    <text evidence="7">The sequence shown here is derived from an EMBL/GenBank/DDBJ whole genome shotgun (WGS) entry which is preliminary data.</text>
</comment>
<dbReference type="SUPFAM" id="SSF81296">
    <property type="entry name" value="E set domains"/>
    <property type="match status" value="1"/>
</dbReference>
<evidence type="ECO:0000259" key="6">
    <source>
        <dbReference type="SMART" id="SM00495"/>
    </source>
</evidence>
<dbReference type="EMBL" id="JBHSMP010000024">
    <property type="protein sequence ID" value="MFC5430808.1"/>
    <property type="molecule type" value="Genomic_DNA"/>
</dbReference>
<organism evidence="7 8">
    <name type="scientific">Paraburkholderia denitrificans</name>
    <dbReference type="NCBI Taxonomy" id="694025"/>
    <lineage>
        <taxon>Bacteria</taxon>
        <taxon>Pseudomonadati</taxon>
        <taxon>Pseudomonadota</taxon>
        <taxon>Betaproteobacteria</taxon>
        <taxon>Burkholderiales</taxon>
        <taxon>Burkholderiaceae</taxon>
        <taxon>Paraburkholderia</taxon>
    </lineage>
</organism>
<dbReference type="InterPro" id="IPR036573">
    <property type="entry name" value="CBM_sf_5/12"/>
</dbReference>
<feature type="chain" id="PRO_5047461183" evidence="5">
    <location>
        <begin position="28"/>
        <end position="490"/>
    </location>
</feature>
<keyword evidence="4" id="KW-0378">Hydrolase</keyword>
<proteinExistence type="predicted"/>
<accession>A0ABW0JCG9</accession>
<keyword evidence="3 5" id="KW-0732">Signal</keyword>
<dbReference type="RefSeq" id="WP_377713566.1">
    <property type="nucleotide sequence ID" value="NZ_JBHSMP010000024.1"/>
</dbReference>